<evidence type="ECO:0000313" key="3">
    <source>
        <dbReference type="EMBL" id="ACT51135.1"/>
    </source>
</evidence>
<dbReference type="Gene3D" id="3.40.50.2000">
    <property type="entry name" value="Glycogen Phosphorylase B"/>
    <property type="match status" value="2"/>
</dbReference>
<keyword evidence="4" id="KW-1185">Reference proteome</keyword>
<protein>
    <submittedName>
        <fullName evidence="3">Glycosyl transferase group 1</fullName>
    </submittedName>
</protein>
<feature type="domain" description="Glycosyl transferase family 1" evidence="1">
    <location>
        <begin position="176"/>
        <end position="323"/>
    </location>
</feature>
<dbReference type="CAZy" id="GT4">
    <property type="family name" value="Glycosyltransferase Family 4"/>
</dbReference>
<gene>
    <name evidence="3" type="ordered locus">Msip34_1893</name>
</gene>
<dbReference type="KEGG" id="mei:Msip34_1893"/>
<dbReference type="SUPFAM" id="SSF53756">
    <property type="entry name" value="UDP-Glycosyltransferase/glycogen phosphorylase"/>
    <property type="match status" value="1"/>
</dbReference>
<dbReference type="InterPro" id="IPR001296">
    <property type="entry name" value="Glyco_trans_1"/>
</dbReference>
<reference evidence="4" key="1">
    <citation type="submission" date="2009-07" db="EMBL/GenBank/DDBJ databases">
        <title>Complete sequence of chromosome of Methylovorus sp. SIP3-4.</title>
        <authorList>
            <person name="Lucas S."/>
            <person name="Copeland A."/>
            <person name="Lapidus A."/>
            <person name="Glavina del Rio T."/>
            <person name="Tice H."/>
            <person name="Bruce D."/>
            <person name="Goodwin L."/>
            <person name="Pitluck S."/>
            <person name="Clum A."/>
            <person name="Larimer F."/>
            <person name="Land M."/>
            <person name="Hauser L."/>
            <person name="Kyrpides N."/>
            <person name="Mikhailova N."/>
            <person name="Kayluzhnaya M."/>
            <person name="Chistoserdova L."/>
        </authorList>
    </citation>
    <scope>NUCLEOTIDE SEQUENCE [LARGE SCALE GENOMIC DNA]</scope>
    <source>
        <strain evidence="4">SIP3-4</strain>
    </source>
</reference>
<proteinExistence type="predicted"/>
<dbReference type="InterPro" id="IPR028098">
    <property type="entry name" value="Glyco_trans_4-like_N"/>
</dbReference>
<dbReference type="Pfam" id="PF13439">
    <property type="entry name" value="Glyco_transf_4"/>
    <property type="match status" value="1"/>
</dbReference>
<evidence type="ECO:0000313" key="4">
    <source>
        <dbReference type="Proteomes" id="UP000002743"/>
    </source>
</evidence>
<evidence type="ECO:0000259" key="2">
    <source>
        <dbReference type="Pfam" id="PF13439"/>
    </source>
</evidence>
<dbReference type="Pfam" id="PF00534">
    <property type="entry name" value="Glycos_transf_1"/>
    <property type="match status" value="1"/>
</dbReference>
<dbReference type="PANTHER" id="PTHR12526">
    <property type="entry name" value="GLYCOSYLTRANSFERASE"/>
    <property type="match status" value="1"/>
</dbReference>
<organism evidence="3 4">
    <name type="scientific">Methylovorus glucosotrophus (strain SIP3-4)</name>
    <dbReference type="NCBI Taxonomy" id="582744"/>
    <lineage>
        <taxon>Bacteria</taxon>
        <taxon>Pseudomonadati</taxon>
        <taxon>Pseudomonadota</taxon>
        <taxon>Betaproteobacteria</taxon>
        <taxon>Nitrosomonadales</taxon>
        <taxon>Methylophilaceae</taxon>
        <taxon>Methylovorus</taxon>
    </lineage>
</organism>
<sequence>MNILHICHSYYPPFLDCARQYAALFHGSPYKVVTVYLTGKPDPEVVRGSASDEVIFLGFSSKQVRGLKLAAIAKVRKLVAERDFVMCIAHRAKPTYVALMATSLPVVSIHHNYNDFGRFSRRLLVNLCRKRLLMLCVSDSVRDEMRSHLSHWPAEQIETLYNRIDVEAVTSALVPRDQARQALQLPQDRYVIANVGRLHHDKDQATLLKGYARALPELPANTELVILGKGPLERELKALADSLNIADRVRFLGVIPDARRYFRAFDLFVLTSDHEPFGMVLLEAMAADLPIICSDSGGGAEVVEGVGTLFPLGDARALSKLLISRGQLLNAPIARETLMSRFSDIAARSTFFSLSYIKKALPNTA</sequence>
<dbReference type="eggNOG" id="COG0438">
    <property type="taxonomic scope" value="Bacteria"/>
</dbReference>
<dbReference type="AlphaFoldDB" id="C6X6Z2"/>
<dbReference type="Proteomes" id="UP000002743">
    <property type="component" value="Chromosome"/>
</dbReference>
<name>C6X6Z2_METGS</name>
<dbReference type="CDD" id="cd03811">
    <property type="entry name" value="GT4_GT28_WabH-like"/>
    <property type="match status" value="1"/>
</dbReference>
<keyword evidence="3" id="KW-0808">Transferase</keyword>
<dbReference type="RefSeq" id="WP_015830502.1">
    <property type="nucleotide sequence ID" value="NC_012969.1"/>
</dbReference>
<dbReference type="HOGENOM" id="CLU_009583_9_0_4"/>
<dbReference type="OrthoDB" id="570545at2"/>
<reference evidence="3 4" key="2">
    <citation type="journal article" date="2011" name="J. Bacteriol.">
        <title>Genomes of three methylotrophs from a single niche uncover genetic and metabolic divergence of Methylophilaceae.</title>
        <authorList>
            <person name="Lapidus A."/>
            <person name="Clum A."/>
            <person name="Labutti K."/>
            <person name="Kaluzhnaya M.G."/>
            <person name="Lim S."/>
            <person name="Beck D.A."/>
            <person name="Glavina Del Rio T."/>
            <person name="Nolan M."/>
            <person name="Mavromatis K."/>
            <person name="Huntemann M."/>
            <person name="Lucas S."/>
            <person name="Lidstrom M.E."/>
            <person name="Ivanova N."/>
            <person name="Chistoserdova L."/>
        </authorList>
    </citation>
    <scope>NUCLEOTIDE SEQUENCE [LARGE SCALE GENOMIC DNA]</scope>
    <source>
        <strain evidence="3 4">SIP3-4</strain>
    </source>
</reference>
<dbReference type="GO" id="GO:0016757">
    <property type="term" value="F:glycosyltransferase activity"/>
    <property type="evidence" value="ECO:0007669"/>
    <property type="project" value="InterPro"/>
</dbReference>
<dbReference type="STRING" id="582744.Msip34_1893"/>
<evidence type="ECO:0000259" key="1">
    <source>
        <dbReference type="Pfam" id="PF00534"/>
    </source>
</evidence>
<dbReference type="EMBL" id="CP001674">
    <property type="protein sequence ID" value="ACT51135.1"/>
    <property type="molecule type" value="Genomic_DNA"/>
</dbReference>
<feature type="domain" description="Glycosyltransferase subfamily 4-like N-terminal" evidence="2">
    <location>
        <begin position="33"/>
        <end position="167"/>
    </location>
</feature>
<dbReference type="PANTHER" id="PTHR12526:SF637">
    <property type="entry name" value="GLYCOSYLTRANSFERASE EPSF-RELATED"/>
    <property type="match status" value="1"/>
</dbReference>
<accession>C6X6Z2</accession>